<proteinExistence type="predicted"/>
<dbReference type="Proteomes" id="UP000188912">
    <property type="component" value="Chromosome"/>
</dbReference>
<dbReference type="KEGG" id="thd:BHV28_06820"/>
<sequence length="90" mass="10051">MTVDHKDRREHTVHYLMQMASELKKMADGAMIPSLSLLFAMAADEAEDFIGRHYPKTQGVSLFGQQRNEAAVVADKPAGEIKLHQGEIEL</sequence>
<keyword evidence="2" id="KW-1185">Reference proteome</keyword>
<gene>
    <name evidence="1" type="ORF">BHV28_06820</name>
</gene>
<dbReference type="EMBL" id="CP017315">
    <property type="protein sequence ID" value="AQS41385.1"/>
    <property type="molecule type" value="Genomic_DNA"/>
</dbReference>
<organism evidence="1 2">
    <name type="scientific">Candidatus Tokpelaia hoelldobleri</name>
    <dbReference type="NCBI Taxonomy" id="1902579"/>
    <lineage>
        <taxon>Bacteria</taxon>
        <taxon>Pseudomonadati</taxon>
        <taxon>Pseudomonadota</taxon>
        <taxon>Alphaproteobacteria</taxon>
        <taxon>Hyphomicrobiales</taxon>
        <taxon>Candidatus Tokpelaia</taxon>
    </lineage>
</organism>
<accession>A0A1U9JU39</accession>
<dbReference type="STRING" id="1902579.BHV28_06820"/>
<reference evidence="1 2" key="1">
    <citation type="journal article" date="2010" name="Science">
        <title>Genomic comparison of the ants Camponotus floridanus and Harpegnathos saltator.</title>
        <authorList>
            <person name="Bonasio R."/>
            <person name="Zhang G."/>
            <person name="Ye C."/>
            <person name="Mutti N.S."/>
            <person name="Fang X."/>
            <person name="Qin N."/>
            <person name="Donahue G."/>
            <person name="Yang P."/>
            <person name="Li Q."/>
            <person name="Li C."/>
            <person name="Zhang P."/>
            <person name="Huang Z."/>
            <person name="Berger S.L."/>
            <person name="Reinberg D."/>
            <person name="Wang J."/>
            <person name="Liebig J."/>
        </authorList>
    </citation>
    <scope>NUCLEOTIDE SEQUENCE [LARGE SCALE GENOMIC DNA]</scope>
    <source>
        <strain evidence="1 2">Hsal</strain>
    </source>
</reference>
<reference evidence="1 2" key="2">
    <citation type="journal article" date="2016" name="Sci. Rep.">
        <title>The genome of Rhizobiales bacteria in predatory ants reveals urease gene functions but no genes for nitrogen fixation.</title>
        <authorList>
            <person name="Neuvonen M.M."/>
            <person name="Tamarit D."/>
            <person name="Naslund K."/>
            <person name="Liebig J."/>
            <person name="Feldhaar H."/>
            <person name="Moran N.A."/>
            <person name="Guy L."/>
            <person name="Andersson S.G."/>
        </authorList>
    </citation>
    <scope>NUCLEOTIDE SEQUENCE [LARGE SCALE GENOMIC DNA]</scope>
    <source>
        <strain evidence="1 2">Hsal</strain>
    </source>
</reference>
<name>A0A1U9JU39_9HYPH</name>
<protein>
    <submittedName>
        <fullName evidence="1">Uncharacterized protein</fullName>
    </submittedName>
</protein>
<dbReference type="AlphaFoldDB" id="A0A1U9JU39"/>
<evidence type="ECO:0000313" key="1">
    <source>
        <dbReference type="EMBL" id="AQS41385.1"/>
    </source>
</evidence>
<evidence type="ECO:0000313" key="2">
    <source>
        <dbReference type="Proteomes" id="UP000188912"/>
    </source>
</evidence>